<feature type="domain" description="Orn/DAP/Arg decarboxylase 2 C-terminal" evidence="12">
    <location>
        <begin position="1284"/>
        <end position="1376"/>
    </location>
</feature>
<feature type="region of interest" description="Disordered" evidence="11">
    <location>
        <begin position="1182"/>
        <end position="1218"/>
    </location>
</feature>
<dbReference type="GO" id="GO:0033387">
    <property type="term" value="P:putrescine biosynthetic process from arginine, via ornithine"/>
    <property type="evidence" value="ECO:0007669"/>
    <property type="project" value="TreeGrafter"/>
</dbReference>
<dbReference type="PRINTS" id="PR01179">
    <property type="entry name" value="ODADCRBXLASE"/>
</dbReference>
<evidence type="ECO:0000256" key="11">
    <source>
        <dbReference type="SAM" id="MobiDB-lite"/>
    </source>
</evidence>
<reference evidence="14 15" key="1">
    <citation type="submission" date="2013-11" db="EMBL/GenBank/DDBJ databases">
        <title>The Genome Sequence of Plasmodium yoelii 17X.</title>
        <authorList>
            <consortium name="The Broad Institute Genomics Platform"/>
            <consortium name="The Broad Institute Genome Sequencing Center for Infectious Disease"/>
            <person name="Neafsey D."/>
            <person name="Adams J."/>
            <person name="Walker B."/>
            <person name="Young S.K."/>
            <person name="Zeng Q."/>
            <person name="Gargeya S."/>
            <person name="Fitzgerald M."/>
            <person name="Haas B."/>
            <person name="Abouelleil A."/>
            <person name="Alvarado L."/>
            <person name="Chapman S.B."/>
            <person name="Gainer-Dewar J."/>
            <person name="Goldberg J."/>
            <person name="Griggs A."/>
            <person name="Gujja S."/>
            <person name="Hansen M."/>
            <person name="Howarth C."/>
            <person name="Imamovic A."/>
            <person name="Ireland A."/>
            <person name="Larimer J."/>
            <person name="McCowan C."/>
            <person name="Murphy C."/>
            <person name="Pearson M."/>
            <person name="Poon T.W."/>
            <person name="Priest M."/>
            <person name="Roberts A."/>
            <person name="Saif S."/>
            <person name="Shea T."/>
            <person name="Sykes S."/>
            <person name="Wortman J."/>
            <person name="Nusbaum C."/>
            <person name="Birren B."/>
        </authorList>
    </citation>
    <scope>NUCLEOTIDE SEQUENCE [LARGE SCALE GENOMIC DNA]</scope>
    <source>
        <strain evidence="14 15">17X</strain>
    </source>
</reference>
<evidence type="ECO:0000259" key="13">
    <source>
        <dbReference type="Pfam" id="PF02784"/>
    </source>
</evidence>
<dbReference type="FunFam" id="3.20.20.10:FF:000008">
    <property type="entry name" value="Ornithine decarboxylase"/>
    <property type="match status" value="1"/>
</dbReference>
<dbReference type="Pfam" id="PF00278">
    <property type="entry name" value="Orn_DAP_Arg_deC"/>
    <property type="match status" value="1"/>
</dbReference>
<dbReference type="Proteomes" id="UP000018538">
    <property type="component" value="Unassembled WGS sequence"/>
</dbReference>
<evidence type="ECO:0000313" key="14">
    <source>
        <dbReference type="EMBL" id="ETB58859.1"/>
    </source>
</evidence>
<dbReference type="InterPro" id="IPR002433">
    <property type="entry name" value="Orn_de-COase"/>
</dbReference>
<proteinExistence type="inferred from homology"/>
<gene>
    <name evidence="14" type="ORF">YYC_03624</name>
</gene>
<dbReference type="GO" id="GO:0005737">
    <property type="term" value="C:cytoplasm"/>
    <property type="evidence" value="ECO:0007669"/>
    <property type="project" value="TreeGrafter"/>
</dbReference>
<feature type="compositionally biased region" description="Low complexity" evidence="11">
    <location>
        <begin position="748"/>
        <end position="762"/>
    </location>
</feature>
<dbReference type="InterPro" id="IPR009006">
    <property type="entry name" value="Ala_racemase/Decarboxylase_C"/>
</dbReference>
<keyword evidence="6" id="KW-0745">Spermidine biosynthesis</keyword>
<keyword evidence="8" id="KW-0456">Lyase</keyword>
<feature type="active site" description="Proton donor" evidence="9">
    <location>
        <position position="1349"/>
    </location>
</feature>
<sequence>MSNVFEGIEKRVVIKLRKNLFMNGNINSLLDISRDLWEEKLNLIGCNIVSEIKEDINAPLNERSRVYLLSESSLYIYNDMIYIKTCGKTKVLFFIPFLVDILIYKWKKYFVLEKSNLYNESFIQNDTKLEEILDFIQNYFEYSFFTHMNYKNVTKDGYYEQEYPHKSVEDEKVFFKFFLKSMEFVNTPLPMNRNHYIFFSQVNKDATIDTSALNVFPNFCSEMHLFGVKKYSMPNQFHSEYLTYDSLNVLSNHSLNIPKSEESEKIEVCSSSVYSFDSVENSSKYTNNTANTNVTVNVSKDIDNNSINTLYNTVDDQTVILTCSDDKNNNLNESDSKLLLAGENSKNMDKDNTQVFNDDNNNNYIFISNPKVQETYSNTNSVRSNEKSTCSSSSTYTSLLQNDLKEFHPKNNAMDTIEDDGRLLVEEENISYISNEETIDAKVEQIDNLSNKSILDNNLDKNYDQNETNESSLSSFTVACSDLINKNANDEKSEDNTSKNIRIKKIEENLYECINIQNNDKFIYNEFYFVPCGFSCNVANKNNYLCVHYSPEDCVSYVSVELSCVLKSENFMNFIKNQLNFYKAQYLYIINYLYDFNENTLAQKSGDNNKDSNNRFLSVLLSSQNNKNIKSINEVVEVNKKLDNNIIINNGQYYSLCAKKEQSVGFLKIQYCVYEQKNFIRNEEKIKSYNSICFEQSNKNAQNVNTLKSTTLSLQDVNSMYEYSYNFCKENNIHIIDIEDDLNSIDNSSNSNHNNYPISNSSDNVDDIHMKKDSNILKESYETEKRTDPISSFLLDGQKAQSEKSRSSSETNSNVTDDDNNEFVLEKKYKKEMMNYYRNNRVEISTFNKMLNENIDTSVFCINLQKILLQYIRFKRNLPRVTPFYAVKSNDDEVVLKFLYGLNCSFDCASIGEINKLITLLPDISTDRIIYANTIKSPASLKYAKEKNINLCTFDNIDELKKICKYHPTCSLLLRINIDFKNYKSYMSSKYGANEFEWEKILKFGKENNMNIIGVSFHVGSNTKNIFDFCQAIKLSREVFDISHRLGFKFRILNMGGGYPEELEYDFAKKNEKKHYCTLNEEELKKYIMSFLNEKSVIKKNYNFYNFEKIALAINMSIDHYFKDMKDQLKIISEPGRYMVASSSTLAAKVIGKRCPTFSPIRLSNLKNAEDNNDDNEVKNEQVATNDNDQQNGDRNIQNKDQGNCTGTIPDVELRTEKESKHLPSEICTNGEIQTSNVCNTNTDNENVSSFGTTTNGKTVIPGSAFNHEDNSKLGNITNIKKKVVNIHDNRYNYYSYYITDSIYGCFSGIIFDEYSRPPIYIINNNKMDSKKMILDSPLYLTNIFGQSCDGLDMITSSTYLPECNINDWIIYEYTGAYTFVSSSNFNGFQPCKKIYIFPRNKFPFSV</sequence>
<dbReference type="InterPro" id="IPR029066">
    <property type="entry name" value="PLP-binding_barrel"/>
</dbReference>
<dbReference type="GO" id="GO:0004014">
    <property type="term" value="F:adenosylmethionine decarboxylase activity"/>
    <property type="evidence" value="ECO:0007669"/>
    <property type="project" value="InterPro"/>
</dbReference>
<dbReference type="PANTHER" id="PTHR11482">
    <property type="entry name" value="ARGININE/DIAMINOPIMELATE/ORNITHINE DECARBOXYLASE"/>
    <property type="match status" value="1"/>
</dbReference>
<dbReference type="FunFam" id="2.40.37.10:FF:000018">
    <property type="entry name" value="S-adenosylmethionine decarboxylase/ornithine decarboxylase"/>
    <property type="match status" value="1"/>
</dbReference>
<comment type="cofactor">
    <cofactor evidence="1 9">
        <name>pyridoxal 5'-phosphate</name>
        <dbReference type="ChEBI" id="CHEBI:597326"/>
    </cofactor>
</comment>
<dbReference type="InterPro" id="IPR016067">
    <property type="entry name" value="S-AdoMet_deCO2ase_core"/>
</dbReference>
<dbReference type="GO" id="GO:0004586">
    <property type="term" value="F:ornithine decarboxylase activity"/>
    <property type="evidence" value="ECO:0007669"/>
    <property type="project" value="TreeGrafter"/>
</dbReference>
<feature type="modified residue" description="N6-(pyridoxal phosphate)lysine" evidence="9">
    <location>
        <position position="888"/>
    </location>
</feature>
<keyword evidence="15" id="KW-1185">Reference proteome</keyword>
<dbReference type="Gene3D" id="3.60.90.10">
    <property type="entry name" value="S-adenosylmethionine decarboxylase"/>
    <property type="match status" value="2"/>
</dbReference>
<feature type="compositionally biased region" description="Polar residues" evidence="11">
    <location>
        <begin position="1182"/>
        <end position="1207"/>
    </location>
</feature>
<dbReference type="OrthoDB" id="5034579at2759"/>
<dbReference type="GO" id="GO:0008295">
    <property type="term" value="P:spermidine biosynthetic process"/>
    <property type="evidence" value="ECO:0007669"/>
    <property type="project" value="UniProtKB-KW"/>
</dbReference>
<evidence type="ECO:0008006" key="16">
    <source>
        <dbReference type="Google" id="ProtNLM"/>
    </source>
</evidence>
<dbReference type="SUPFAM" id="SSF56276">
    <property type="entry name" value="S-adenosylmethionine decarboxylase"/>
    <property type="match status" value="1"/>
</dbReference>
<feature type="region of interest" description="Disordered" evidence="11">
    <location>
        <begin position="748"/>
        <end position="767"/>
    </location>
</feature>
<evidence type="ECO:0000256" key="2">
    <source>
        <dbReference type="ARBA" id="ARBA00004911"/>
    </source>
</evidence>
<protein>
    <recommendedName>
        <fullName evidence="16">Adenosylmethionine decarboxylase</fullName>
    </recommendedName>
</protein>
<evidence type="ECO:0000256" key="8">
    <source>
        <dbReference type="ARBA" id="ARBA00023239"/>
    </source>
</evidence>
<dbReference type="EMBL" id="KI635769">
    <property type="protein sequence ID" value="ETB58859.1"/>
    <property type="molecule type" value="Genomic_DNA"/>
</dbReference>
<accession>V7PHE3</accession>
<comment type="pathway">
    <text evidence="2">Amine and polyamine biosynthesis; S-adenosylmethioninamine biosynthesis; S-adenosylmethioninamine from S-adenosyl-L-methionine: step 1/1.</text>
</comment>
<dbReference type="SUPFAM" id="SSF50621">
    <property type="entry name" value="Alanine racemase C-terminal domain-like"/>
    <property type="match status" value="1"/>
</dbReference>
<evidence type="ECO:0000259" key="12">
    <source>
        <dbReference type="Pfam" id="PF00278"/>
    </source>
</evidence>
<evidence type="ECO:0000256" key="7">
    <source>
        <dbReference type="ARBA" id="ARBA00023115"/>
    </source>
</evidence>
<comment type="similarity">
    <text evidence="4 10">Belongs to the Orn/Lys/Arg decarboxylase class-II family.</text>
</comment>
<evidence type="ECO:0000256" key="10">
    <source>
        <dbReference type="RuleBase" id="RU003737"/>
    </source>
</evidence>
<feature type="region of interest" description="Disordered" evidence="11">
    <location>
        <begin position="792"/>
        <end position="819"/>
    </location>
</feature>
<evidence type="ECO:0000256" key="1">
    <source>
        <dbReference type="ARBA" id="ARBA00001933"/>
    </source>
</evidence>
<dbReference type="InterPro" id="IPR022643">
    <property type="entry name" value="De-COase2_C"/>
</dbReference>
<dbReference type="Gene3D" id="3.20.20.10">
    <property type="entry name" value="Alanine racemase"/>
    <property type="match status" value="1"/>
</dbReference>
<evidence type="ECO:0000313" key="15">
    <source>
        <dbReference type="Proteomes" id="UP000018538"/>
    </source>
</evidence>
<keyword evidence="7" id="KW-0620">Polyamine biosynthesis</keyword>
<evidence type="ECO:0000256" key="6">
    <source>
        <dbReference type="ARBA" id="ARBA00023066"/>
    </source>
</evidence>
<dbReference type="Pfam" id="PF01536">
    <property type="entry name" value="SAM_decarbox"/>
    <property type="match status" value="2"/>
</dbReference>
<dbReference type="InterPro" id="IPR000183">
    <property type="entry name" value="Orn/DAP/Arg_de-COase"/>
</dbReference>
<dbReference type="FunFam" id="3.20.20.10:FF:000022">
    <property type="entry name" value="S-adenosylmethionine decarboxylase-ornithine decarboxylase"/>
    <property type="match status" value="1"/>
</dbReference>
<dbReference type="UniPathway" id="UPA00331">
    <property type="reaction ID" value="UER00451"/>
</dbReference>
<feature type="domain" description="Orn/DAP/Arg decarboxylase 2 N-terminal" evidence="13">
    <location>
        <begin position="865"/>
        <end position="1141"/>
    </location>
</feature>
<name>V7PHE3_PLAYE</name>
<evidence type="ECO:0000256" key="3">
    <source>
        <dbReference type="ARBA" id="ARBA00008466"/>
    </source>
</evidence>
<dbReference type="Gene3D" id="2.40.37.10">
    <property type="entry name" value="Lyase, Ornithine Decarboxylase, Chain A, domain 1"/>
    <property type="match status" value="1"/>
</dbReference>
<dbReference type="SUPFAM" id="SSF51419">
    <property type="entry name" value="PLP-binding barrel"/>
    <property type="match status" value="1"/>
</dbReference>
<evidence type="ECO:0000256" key="4">
    <source>
        <dbReference type="ARBA" id="ARBA00008872"/>
    </source>
</evidence>
<dbReference type="Pfam" id="PF02784">
    <property type="entry name" value="Orn_Arg_deC_N"/>
    <property type="match status" value="1"/>
</dbReference>
<organism evidence="14 15">
    <name type="scientific">Plasmodium yoelii 17X</name>
    <dbReference type="NCBI Taxonomy" id="1323249"/>
    <lineage>
        <taxon>Eukaryota</taxon>
        <taxon>Sar</taxon>
        <taxon>Alveolata</taxon>
        <taxon>Apicomplexa</taxon>
        <taxon>Aconoidasida</taxon>
        <taxon>Haemosporida</taxon>
        <taxon>Plasmodiidae</taxon>
        <taxon>Plasmodium</taxon>
        <taxon>Plasmodium (Vinckeia)</taxon>
    </lineage>
</organism>
<evidence type="ECO:0000256" key="9">
    <source>
        <dbReference type="PIRSR" id="PIRSR600183-50"/>
    </source>
</evidence>
<comment type="similarity">
    <text evidence="3">Belongs to the eukaryotic AdoMetDC family.</text>
</comment>
<dbReference type="InterPro" id="IPR048283">
    <property type="entry name" value="AdoMetDC-like"/>
</dbReference>
<dbReference type="InterPro" id="IPR022644">
    <property type="entry name" value="De-COase2_N"/>
</dbReference>
<evidence type="ECO:0000256" key="5">
    <source>
        <dbReference type="ARBA" id="ARBA00022898"/>
    </source>
</evidence>
<dbReference type="PANTHER" id="PTHR11482:SF6">
    <property type="entry name" value="ORNITHINE DECARBOXYLASE 1-RELATED"/>
    <property type="match status" value="1"/>
</dbReference>
<keyword evidence="5 9" id="KW-0663">Pyridoxal phosphate</keyword>
<dbReference type="PRINTS" id="PR01182">
    <property type="entry name" value="ORNDCRBXLASE"/>
</dbReference>